<dbReference type="CDD" id="cd00075">
    <property type="entry name" value="HATPase"/>
    <property type="match status" value="1"/>
</dbReference>
<dbReference type="PRINTS" id="PR00344">
    <property type="entry name" value="BCTRLSENSOR"/>
</dbReference>
<dbReference type="InterPro" id="IPR018062">
    <property type="entry name" value="HTH_AraC-typ_CS"/>
</dbReference>
<keyword evidence="9" id="KW-0805">Transcription regulation</keyword>
<dbReference type="SMART" id="SM00448">
    <property type="entry name" value="REC"/>
    <property type="match status" value="1"/>
</dbReference>
<dbReference type="FunFam" id="3.30.565.10:FF:000037">
    <property type="entry name" value="Hybrid sensor histidine kinase/response regulator"/>
    <property type="match status" value="1"/>
</dbReference>
<dbReference type="SUPFAM" id="SSF50978">
    <property type="entry name" value="WD40 repeat-like"/>
    <property type="match status" value="1"/>
</dbReference>
<dbReference type="InterPro" id="IPR004358">
    <property type="entry name" value="Sig_transdc_His_kin-like_C"/>
</dbReference>
<dbReference type="STRING" id="385682.SAMN05444380_10646"/>
<dbReference type="InterPro" id="IPR003661">
    <property type="entry name" value="HisK_dim/P_dom"/>
</dbReference>
<dbReference type="InterPro" id="IPR036097">
    <property type="entry name" value="HisK_dim/P_sf"/>
</dbReference>
<dbReference type="InterPro" id="IPR001789">
    <property type="entry name" value="Sig_transdc_resp-reg_receiver"/>
</dbReference>
<keyword evidence="18" id="KW-1185">Reference proteome</keyword>
<dbReference type="InterPro" id="IPR036322">
    <property type="entry name" value="WD40_repeat_dom_sf"/>
</dbReference>
<keyword evidence="10" id="KW-0238">DNA-binding</keyword>
<dbReference type="eggNOG" id="COG3292">
    <property type="taxonomic scope" value="Bacteria"/>
</dbReference>
<evidence type="ECO:0000256" key="12">
    <source>
        <dbReference type="PROSITE-ProRule" id="PRU00169"/>
    </source>
</evidence>
<dbReference type="InterPro" id="IPR036890">
    <property type="entry name" value="HATPase_C_sf"/>
</dbReference>
<accession>A0A1I1XI21</accession>
<keyword evidence="5" id="KW-0547">Nucleotide-binding</keyword>
<dbReference type="PANTHER" id="PTHR43547">
    <property type="entry name" value="TWO-COMPONENT HISTIDINE KINASE"/>
    <property type="match status" value="1"/>
</dbReference>
<evidence type="ECO:0000256" key="3">
    <source>
        <dbReference type="ARBA" id="ARBA00022553"/>
    </source>
</evidence>
<evidence type="ECO:0000256" key="4">
    <source>
        <dbReference type="ARBA" id="ARBA00022679"/>
    </source>
</evidence>
<protein>
    <recommendedName>
        <fullName evidence="2">histidine kinase</fullName>
        <ecNumber evidence="2">2.7.13.3</ecNumber>
    </recommendedName>
</protein>
<dbReference type="PROSITE" id="PS50110">
    <property type="entry name" value="RESPONSE_REGULATORY"/>
    <property type="match status" value="1"/>
</dbReference>
<dbReference type="PROSITE" id="PS50109">
    <property type="entry name" value="HIS_KIN"/>
    <property type="match status" value="1"/>
</dbReference>
<comment type="catalytic activity">
    <reaction evidence="1">
        <text>ATP + protein L-histidine = ADP + protein N-phospho-L-histidine.</text>
        <dbReference type="EC" id="2.7.13.3"/>
    </reaction>
</comment>
<evidence type="ECO:0000259" key="15">
    <source>
        <dbReference type="PROSITE" id="PS50109"/>
    </source>
</evidence>
<dbReference type="InterPro" id="IPR013783">
    <property type="entry name" value="Ig-like_fold"/>
</dbReference>
<feature type="domain" description="HTH araC/xylS-type" evidence="14">
    <location>
        <begin position="1241"/>
        <end position="1337"/>
    </location>
</feature>
<dbReference type="InterPro" id="IPR009057">
    <property type="entry name" value="Homeodomain-like_sf"/>
</dbReference>
<dbReference type="RefSeq" id="WP_010528486.1">
    <property type="nucleotide sequence ID" value="NZ_FONA01000006.1"/>
</dbReference>
<dbReference type="Gene3D" id="3.40.50.2300">
    <property type="match status" value="1"/>
</dbReference>
<evidence type="ECO:0000313" key="18">
    <source>
        <dbReference type="Proteomes" id="UP000181976"/>
    </source>
</evidence>
<feature type="domain" description="Histidine kinase" evidence="15">
    <location>
        <begin position="835"/>
        <end position="1052"/>
    </location>
</feature>
<dbReference type="SUPFAM" id="SSF55874">
    <property type="entry name" value="ATPase domain of HSP90 chaperone/DNA topoisomerase II/histidine kinase"/>
    <property type="match status" value="1"/>
</dbReference>
<dbReference type="InterPro" id="IPR005467">
    <property type="entry name" value="His_kinase_dom"/>
</dbReference>
<dbReference type="Gene3D" id="1.10.287.130">
    <property type="match status" value="1"/>
</dbReference>
<dbReference type="SMART" id="SM00387">
    <property type="entry name" value="HATPase_c"/>
    <property type="match status" value="1"/>
</dbReference>
<feature type="transmembrane region" description="Helical" evidence="13">
    <location>
        <begin position="796"/>
        <end position="814"/>
    </location>
</feature>
<dbReference type="InterPro" id="IPR011110">
    <property type="entry name" value="Reg_prop"/>
</dbReference>
<evidence type="ECO:0000256" key="6">
    <source>
        <dbReference type="ARBA" id="ARBA00022777"/>
    </source>
</evidence>
<evidence type="ECO:0000256" key="8">
    <source>
        <dbReference type="ARBA" id="ARBA00023012"/>
    </source>
</evidence>
<dbReference type="Pfam" id="PF02518">
    <property type="entry name" value="HATPase_c"/>
    <property type="match status" value="1"/>
</dbReference>
<evidence type="ECO:0000256" key="1">
    <source>
        <dbReference type="ARBA" id="ARBA00000085"/>
    </source>
</evidence>
<dbReference type="SUPFAM" id="SSF63829">
    <property type="entry name" value="Calcium-dependent phosphotriesterase"/>
    <property type="match status" value="2"/>
</dbReference>
<evidence type="ECO:0000256" key="7">
    <source>
        <dbReference type="ARBA" id="ARBA00022840"/>
    </source>
</evidence>
<dbReference type="GO" id="GO:0043565">
    <property type="term" value="F:sequence-specific DNA binding"/>
    <property type="evidence" value="ECO:0007669"/>
    <property type="project" value="InterPro"/>
</dbReference>
<keyword evidence="3 12" id="KW-0597">Phosphoprotein</keyword>
<dbReference type="Gene3D" id="1.10.10.60">
    <property type="entry name" value="Homeodomain-like"/>
    <property type="match status" value="1"/>
</dbReference>
<evidence type="ECO:0000259" key="14">
    <source>
        <dbReference type="PROSITE" id="PS01124"/>
    </source>
</evidence>
<dbReference type="Gene3D" id="2.60.40.10">
    <property type="entry name" value="Immunoglobulins"/>
    <property type="match status" value="1"/>
</dbReference>
<feature type="modified residue" description="4-aspartylphosphate" evidence="12">
    <location>
        <position position="1141"/>
    </location>
</feature>
<dbReference type="Pfam" id="PF00072">
    <property type="entry name" value="Response_reg"/>
    <property type="match status" value="1"/>
</dbReference>
<name>A0A1I1XI21_9BACT</name>
<dbReference type="GO" id="GO:0003700">
    <property type="term" value="F:DNA-binding transcription factor activity"/>
    <property type="evidence" value="ECO:0007669"/>
    <property type="project" value="InterPro"/>
</dbReference>
<dbReference type="Pfam" id="PF12833">
    <property type="entry name" value="HTH_18"/>
    <property type="match status" value="1"/>
</dbReference>
<keyword evidence="8" id="KW-0902">Two-component regulatory system</keyword>
<keyword evidence="13" id="KW-0812">Transmembrane</keyword>
<keyword evidence="13" id="KW-0472">Membrane</keyword>
<dbReference type="InterPro" id="IPR003594">
    <property type="entry name" value="HATPase_dom"/>
</dbReference>
<dbReference type="SMART" id="SM00342">
    <property type="entry name" value="HTH_ARAC"/>
    <property type="match status" value="1"/>
</dbReference>
<keyword evidence="4" id="KW-0808">Transferase</keyword>
<dbReference type="PANTHER" id="PTHR43547:SF2">
    <property type="entry name" value="HYBRID SIGNAL TRANSDUCTION HISTIDINE KINASE C"/>
    <property type="match status" value="1"/>
</dbReference>
<dbReference type="PROSITE" id="PS00041">
    <property type="entry name" value="HTH_ARAC_FAMILY_1"/>
    <property type="match status" value="1"/>
</dbReference>
<evidence type="ECO:0000256" key="2">
    <source>
        <dbReference type="ARBA" id="ARBA00012438"/>
    </source>
</evidence>
<proteinExistence type="predicted"/>
<evidence type="ECO:0000259" key="16">
    <source>
        <dbReference type="PROSITE" id="PS50110"/>
    </source>
</evidence>
<dbReference type="SUPFAM" id="SSF46689">
    <property type="entry name" value="Homeodomain-like"/>
    <property type="match status" value="1"/>
</dbReference>
<dbReference type="SMART" id="SM00388">
    <property type="entry name" value="HisKA"/>
    <property type="match status" value="1"/>
</dbReference>
<sequence length="1337" mass="153027">MKQLNKGLSLGFYRSVWGSMEEKFSLENSFWRMRSKNKTIRLFLSAILFLCFLFSNSNIISGNRIFYNVNNIYGTTLHQANSIAKDQKGFIWISSKTGIIRLTKDDFRKYQLPYVSANVRTVKLIYENLNLFAYTNNGQFFQYDQVYDQFDLVFDIRQILNNYHIEVLNVLISESGAFYIASSYGVYQFKEGTLKLISEKGKGDKIYIEWFDRSEEVIFIGQDEGIWKMDIKNNSSDPLYLNEKIEGFHISVLYYDKEWRKLWVGTSSGMLFIYSLEQGILKKAEIESFPDQPLLAIEAISDSTVLVGYDGQGLWEMNRKGNKVLNIYREDVDDPSSLPGNGIYDIFNEGNKRVWVCTYSGGASFFEQSRPMVRLVEHQINKDNSLVNNTINDIFEDSKGNIWFATNNGISRWDIETDQWTSFFAGTTGGARVFHSVIEDNNGNIWAGTWSEGVFVFNPETGKEIRPLSRNKEFGNFIFDIKKDLNGDIWIVGVVEKILRYDVNTGTFHEYGNEPVYVIKEYNSNEMLLGCSYGLLLLDKKSGKMDRLLDGYIIHDLLVLNDEIWCATSGDGLIRYSKSQETYKKYSTNSGLPSNFVNSISYSKGFLWLGTENGICRFSPVYEEVTTYPSIIPLAKASVNQDASCLLWDGNLIWGTNTGAILFDPNNLDIHENHGKIFLQDVVVSGKSIRDSTIFDLRMPLDNLRDLTLAYHQNTLTFEVLPIGVSTAESKFAWKLSGKGIKEVWSAPTSHRLLTFANLPGGNYDLKIRLYNNSLSRVIDQRTISIRIKPPFWNTWWFYFLAISFIVGILYFFFRYHINLIQQLHSEEKIRFFTNTAHELRTSLTLIRGPVEEIHKETALSDKGKYYLNLAIEQINNLLKVATQLLDFQKLDAGKEDFKPQVINICQLVEQRILMFEALAKKKNIQIQFYSEIDDCESAVDVGMMEKVIDNLLSNAIKYSFNGGKVFVYLDCNKKYWMLKVKDQGIGISQKGQKQLFKEFYRSDNAINSEIVGSGIGLLMVKNYVEKHGGSVSCESQENVGSLFKIEIPLQKNISFENSKIKSSENSYLEDLPTEKSFFDNWVKNHEKEDRLSVLIVEDNDRLRQFMKVALEDEFQVTTASNGTEAWDIIRRCLPDMVVSDIMMPQIDGFELCRLVKSTYETSHIPLILLTALTGKAEQLKGLGLGADAYLTKPFDINLLIGRIKSIVINRKVIREKALKLNEAGNNTRLMENKLNDEFVKKALEVVKSYISNPKFGKEEFAFEMNVSSSLLYKKMKALTGQSPSDFVKSVRLNYALELLKTGEFTVTEVSEKAGFSSVGYFSTVFKKFYGKSPTEI</sequence>
<keyword evidence="11" id="KW-0804">Transcription</keyword>
<dbReference type="InterPro" id="IPR018060">
    <property type="entry name" value="HTH_AraC"/>
</dbReference>
<evidence type="ECO:0000256" key="13">
    <source>
        <dbReference type="SAM" id="Phobius"/>
    </source>
</evidence>
<dbReference type="PROSITE" id="PS01124">
    <property type="entry name" value="HTH_ARAC_FAMILY_2"/>
    <property type="match status" value="1"/>
</dbReference>
<dbReference type="SUPFAM" id="SSF52172">
    <property type="entry name" value="CheY-like"/>
    <property type="match status" value="1"/>
</dbReference>
<evidence type="ECO:0000256" key="5">
    <source>
        <dbReference type="ARBA" id="ARBA00022741"/>
    </source>
</evidence>
<dbReference type="eggNOG" id="COG0745">
    <property type="taxonomic scope" value="Bacteria"/>
</dbReference>
<dbReference type="SUPFAM" id="SSF47384">
    <property type="entry name" value="Homodimeric domain of signal transducing histidine kinase"/>
    <property type="match status" value="1"/>
</dbReference>
<dbReference type="CDD" id="cd17574">
    <property type="entry name" value="REC_OmpR"/>
    <property type="match status" value="1"/>
</dbReference>
<dbReference type="Gene3D" id="3.30.565.10">
    <property type="entry name" value="Histidine kinase-like ATPase, C-terminal domain"/>
    <property type="match status" value="1"/>
</dbReference>
<dbReference type="Pfam" id="PF07494">
    <property type="entry name" value="Reg_prop"/>
    <property type="match status" value="1"/>
</dbReference>
<dbReference type="Proteomes" id="UP000181976">
    <property type="component" value="Unassembled WGS sequence"/>
</dbReference>
<evidence type="ECO:0000256" key="9">
    <source>
        <dbReference type="ARBA" id="ARBA00023015"/>
    </source>
</evidence>
<dbReference type="InterPro" id="IPR011006">
    <property type="entry name" value="CheY-like_superfamily"/>
</dbReference>
<keyword evidence="7" id="KW-0067">ATP-binding</keyword>
<keyword evidence="13" id="KW-1133">Transmembrane helix</keyword>
<dbReference type="InParanoid" id="A0A1I1XI21"/>
<dbReference type="GO" id="GO:0005524">
    <property type="term" value="F:ATP binding"/>
    <property type="evidence" value="ECO:0007669"/>
    <property type="project" value="UniProtKB-KW"/>
</dbReference>
<feature type="domain" description="Response regulatory" evidence="16">
    <location>
        <begin position="1093"/>
        <end position="1208"/>
    </location>
</feature>
<reference evidence="17 18" key="1">
    <citation type="submission" date="2016-10" db="EMBL/GenBank/DDBJ databases">
        <authorList>
            <person name="de Groot N.N."/>
        </authorList>
    </citation>
    <scope>NUCLEOTIDE SEQUENCE [LARGE SCALE GENOMIC DNA]</scope>
    <source>
        <strain evidence="17 18">DSM 19012</strain>
    </source>
</reference>
<dbReference type="EMBL" id="FONA01000006">
    <property type="protein sequence ID" value="SFE06841.1"/>
    <property type="molecule type" value="Genomic_DNA"/>
</dbReference>
<gene>
    <name evidence="17" type="ORF">SAMN05444380_10646</name>
</gene>
<evidence type="ECO:0000313" key="17">
    <source>
        <dbReference type="EMBL" id="SFE06841.1"/>
    </source>
</evidence>
<evidence type="ECO:0000256" key="11">
    <source>
        <dbReference type="ARBA" id="ARBA00023163"/>
    </source>
</evidence>
<dbReference type="Gene3D" id="2.130.10.10">
    <property type="entry name" value="YVTN repeat-like/Quinoprotein amine dehydrogenase"/>
    <property type="match status" value="2"/>
</dbReference>
<organism evidence="17 18">
    <name type="scientific">Thermophagus xiamenensis</name>
    <dbReference type="NCBI Taxonomy" id="385682"/>
    <lineage>
        <taxon>Bacteria</taxon>
        <taxon>Pseudomonadati</taxon>
        <taxon>Bacteroidota</taxon>
        <taxon>Bacteroidia</taxon>
        <taxon>Marinilabiliales</taxon>
        <taxon>Marinilabiliaceae</taxon>
        <taxon>Thermophagus</taxon>
    </lineage>
</organism>
<dbReference type="Pfam" id="PF00512">
    <property type="entry name" value="HisKA"/>
    <property type="match status" value="1"/>
</dbReference>
<dbReference type="eggNOG" id="COG5002">
    <property type="taxonomic scope" value="Bacteria"/>
</dbReference>
<dbReference type="InterPro" id="IPR015943">
    <property type="entry name" value="WD40/YVTN_repeat-like_dom_sf"/>
</dbReference>
<dbReference type="GO" id="GO:0000155">
    <property type="term" value="F:phosphorelay sensor kinase activity"/>
    <property type="evidence" value="ECO:0007669"/>
    <property type="project" value="InterPro"/>
</dbReference>
<dbReference type="CDD" id="cd00082">
    <property type="entry name" value="HisKA"/>
    <property type="match status" value="1"/>
</dbReference>
<keyword evidence="6 17" id="KW-0418">Kinase</keyword>
<evidence type="ECO:0000256" key="10">
    <source>
        <dbReference type="ARBA" id="ARBA00023125"/>
    </source>
</evidence>
<dbReference type="EC" id="2.7.13.3" evidence="2"/>